<evidence type="ECO:0000313" key="1">
    <source>
        <dbReference type="EMBL" id="JAG23784.1"/>
    </source>
</evidence>
<name>A0A0A9XV23_LYGHE</name>
<feature type="non-terminal residue" evidence="1">
    <location>
        <position position="389"/>
    </location>
</feature>
<dbReference type="EMBL" id="GBHO01019820">
    <property type="protein sequence ID" value="JAG23784.1"/>
    <property type="molecule type" value="Transcribed_RNA"/>
</dbReference>
<proteinExistence type="predicted"/>
<accession>A0A0A9XV23</accession>
<reference evidence="1" key="2">
    <citation type="submission" date="2014-07" db="EMBL/GenBank/DDBJ databases">
        <authorList>
            <person name="Hull J."/>
        </authorList>
    </citation>
    <scope>NUCLEOTIDE SEQUENCE</scope>
</reference>
<gene>
    <name evidence="1" type="primary">zwilch_0</name>
    <name evidence="1" type="ORF">CM83_66424</name>
</gene>
<dbReference type="AlphaFoldDB" id="A0A0A9XV23"/>
<organism evidence="1">
    <name type="scientific">Lygus hesperus</name>
    <name type="common">Western plant bug</name>
    <dbReference type="NCBI Taxonomy" id="30085"/>
    <lineage>
        <taxon>Eukaryota</taxon>
        <taxon>Metazoa</taxon>
        <taxon>Ecdysozoa</taxon>
        <taxon>Arthropoda</taxon>
        <taxon>Hexapoda</taxon>
        <taxon>Insecta</taxon>
        <taxon>Pterygota</taxon>
        <taxon>Neoptera</taxon>
        <taxon>Paraneoptera</taxon>
        <taxon>Hemiptera</taxon>
        <taxon>Heteroptera</taxon>
        <taxon>Panheteroptera</taxon>
        <taxon>Cimicomorpha</taxon>
        <taxon>Miridae</taxon>
        <taxon>Mirini</taxon>
        <taxon>Lygus</taxon>
    </lineage>
</organism>
<sequence>MPFAPPKNSQEELDKFTKKIIERCGAENVVVAVCNPPSYLMCFFKNYCKDVIIVHKRNVTGDTTFEDSTYYGADEEKEGSNLDVTGNPLEDPFNDYSIVNGSTSHVLNNDVKITPIPPGLDMVKVRSAINVYSMMMPDNSLPLWVVCDGSERKNGGAVRLMCRLKNDGRIIEGWAVDTGPKETVPDPRTYVVDGSTINDPTNCRISSRRKISKNTQDGYCAFIALSWTELVFYPPTTSMSLNISLSAECKTGSNEGPLRFIWDQLVQINAFWKSFENDGSSSLEKLPVTERVLSQLPNSVAAPSIRLVDILQEPIRQAKKPSEFRFLINFISEVSSPTYCDLDVLGKLWYLFLECSTTSELKRCLEMLQQEVRSKHMGTLMFQSISSTS</sequence>
<reference evidence="1" key="1">
    <citation type="journal article" date="2014" name="PLoS ONE">
        <title>Transcriptome-Based Identification of ABC Transporters in the Western Tarnished Plant Bug Lygus hesperus.</title>
        <authorList>
            <person name="Hull J.J."/>
            <person name="Chaney K."/>
            <person name="Geib S.M."/>
            <person name="Fabrick J.A."/>
            <person name="Brent C.S."/>
            <person name="Walsh D."/>
            <person name="Lavine L.C."/>
        </authorList>
    </citation>
    <scope>NUCLEOTIDE SEQUENCE</scope>
</reference>
<protein>
    <submittedName>
        <fullName evidence="1">Protein zwilch</fullName>
    </submittedName>
</protein>